<name>A0ABY6CM18_9HYPH</name>
<dbReference type="Proteomes" id="UP001061862">
    <property type="component" value="Chromosome"/>
</dbReference>
<gene>
    <name evidence="6" type="ORF">N8A98_22460</name>
</gene>
<organism evidence="6 7">
    <name type="scientific">Devosia neptuniae</name>
    <dbReference type="NCBI Taxonomy" id="191302"/>
    <lineage>
        <taxon>Bacteria</taxon>
        <taxon>Pseudomonadati</taxon>
        <taxon>Pseudomonadota</taxon>
        <taxon>Alphaproteobacteria</taxon>
        <taxon>Hyphomicrobiales</taxon>
        <taxon>Devosiaceae</taxon>
        <taxon>Devosia</taxon>
    </lineage>
</organism>
<dbReference type="InterPro" id="IPR058163">
    <property type="entry name" value="LysR-type_TF_proteobact-type"/>
</dbReference>
<evidence type="ECO:0000256" key="1">
    <source>
        <dbReference type="ARBA" id="ARBA00009437"/>
    </source>
</evidence>
<evidence type="ECO:0000313" key="7">
    <source>
        <dbReference type="Proteomes" id="UP001061862"/>
    </source>
</evidence>
<evidence type="ECO:0000259" key="5">
    <source>
        <dbReference type="PROSITE" id="PS50931"/>
    </source>
</evidence>
<keyword evidence="7" id="KW-1185">Reference proteome</keyword>
<accession>A0ABY6CM18</accession>
<dbReference type="InterPro" id="IPR036388">
    <property type="entry name" value="WH-like_DNA-bd_sf"/>
</dbReference>
<feature type="domain" description="HTH lysR-type" evidence="5">
    <location>
        <begin position="2"/>
        <end position="59"/>
    </location>
</feature>
<dbReference type="SUPFAM" id="SSF53850">
    <property type="entry name" value="Periplasmic binding protein-like II"/>
    <property type="match status" value="1"/>
</dbReference>
<protein>
    <submittedName>
        <fullName evidence="6">LysR family transcriptional regulator</fullName>
    </submittedName>
</protein>
<dbReference type="SUPFAM" id="SSF46785">
    <property type="entry name" value="Winged helix' DNA-binding domain"/>
    <property type="match status" value="1"/>
</dbReference>
<dbReference type="EMBL" id="CP104965">
    <property type="protein sequence ID" value="UXN72231.1"/>
    <property type="molecule type" value="Genomic_DNA"/>
</dbReference>
<keyword evidence="2" id="KW-0805">Transcription regulation</keyword>
<dbReference type="Gene3D" id="3.40.190.290">
    <property type="match status" value="1"/>
</dbReference>
<dbReference type="PANTHER" id="PTHR30537:SF3">
    <property type="entry name" value="TRANSCRIPTIONAL REGULATORY PROTEIN"/>
    <property type="match status" value="1"/>
</dbReference>
<dbReference type="PROSITE" id="PS50931">
    <property type="entry name" value="HTH_LYSR"/>
    <property type="match status" value="1"/>
</dbReference>
<sequence>MIDWDDVRFFLAVARSGSVRSAAERLKVNHTTVLRRISQLEGRLGARLFEKKPAGYQLTGSGHDVLALAEEMELSSSRLEGLVWGRDEGIGGPLVVAMAQTIATHLLMPDFAEFCRRHPEVELTILSSEAKVNLTNREADVALRVVLDREALPLNLHGLQGPELRIGAYLSSSLLEQWTAGALQHVRWVSKGTDRAPDWALCGEIPIEGLFCAPETSTHLAALRQGLGIGLLPRFVGDAEPDLVRAPATLNGSHGALWILSQGETRRTKRVRLFIDFISQRLAEHAPRLLGPDPEIAPKPELKKK</sequence>
<evidence type="ECO:0000256" key="4">
    <source>
        <dbReference type="ARBA" id="ARBA00023163"/>
    </source>
</evidence>
<dbReference type="Pfam" id="PF03466">
    <property type="entry name" value="LysR_substrate"/>
    <property type="match status" value="1"/>
</dbReference>
<dbReference type="InterPro" id="IPR005119">
    <property type="entry name" value="LysR_subst-bd"/>
</dbReference>
<dbReference type="Pfam" id="PF00126">
    <property type="entry name" value="HTH_1"/>
    <property type="match status" value="1"/>
</dbReference>
<evidence type="ECO:0000256" key="2">
    <source>
        <dbReference type="ARBA" id="ARBA00023015"/>
    </source>
</evidence>
<dbReference type="Gene3D" id="1.10.10.10">
    <property type="entry name" value="Winged helix-like DNA-binding domain superfamily/Winged helix DNA-binding domain"/>
    <property type="match status" value="1"/>
</dbReference>
<keyword evidence="4" id="KW-0804">Transcription</keyword>
<dbReference type="InterPro" id="IPR000847">
    <property type="entry name" value="LysR_HTH_N"/>
</dbReference>
<comment type="similarity">
    <text evidence="1">Belongs to the LysR transcriptional regulatory family.</text>
</comment>
<dbReference type="PANTHER" id="PTHR30537">
    <property type="entry name" value="HTH-TYPE TRANSCRIPTIONAL REGULATOR"/>
    <property type="match status" value="1"/>
</dbReference>
<evidence type="ECO:0000313" key="6">
    <source>
        <dbReference type="EMBL" id="UXN72231.1"/>
    </source>
</evidence>
<proteinExistence type="inferred from homology"/>
<dbReference type="InterPro" id="IPR036390">
    <property type="entry name" value="WH_DNA-bd_sf"/>
</dbReference>
<dbReference type="RefSeq" id="WP_262172112.1">
    <property type="nucleotide sequence ID" value="NZ_CP104965.1"/>
</dbReference>
<reference evidence="6 7" key="1">
    <citation type="submission" date="2022-09" db="EMBL/GenBank/DDBJ databases">
        <title>Interaction between co-microsymbionts with complementary sets of symbiotic genes in legume-rhizobium systems.</title>
        <authorList>
            <person name="Safronova V."/>
            <person name="Sazanova A."/>
            <person name="Afonin A."/>
            <person name="Chirak E."/>
        </authorList>
    </citation>
    <scope>NUCLEOTIDE SEQUENCE [LARGE SCALE GENOMIC DNA]</scope>
    <source>
        <strain evidence="6 7">A18/4-1</strain>
    </source>
</reference>
<evidence type="ECO:0000256" key="3">
    <source>
        <dbReference type="ARBA" id="ARBA00023125"/>
    </source>
</evidence>
<keyword evidence="3" id="KW-0238">DNA-binding</keyword>